<reference evidence="2 3" key="1">
    <citation type="submission" date="2024-09" db="EMBL/GenBank/DDBJ databases">
        <title>Rethinking Asexuality: The Enigmatic Case of Functional Sexual Genes in Lepraria (Stereocaulaceae).</title>
        <authorList>
            <person name="Doellman M."/>
            <person name="Sun Y."/>
            <person name="Barcenas-Pena A."/>
            <person name="Lumbsch H.T."/>
            <person name="Grewe F."/>
        </authorList>
    </citation>
    <scope>NUCLEOTIDE SEQUENCE [LARGE SCALE GENOMIC DNA]</scope>
    <source>
        <strain evidence="2 3">Grewe 0041</strain>
    </source>
</reference>
<gene>
    <name evidence="2" type="ORF">ABVK25_006725</name>
</gene>
<feature type="region of interest" description="Disordered" evidence="1">
    <location>
        <begin position="117"/>
        <end position="138"/>
    </location>
</feature>
<name>A0ABR4B6N4_9LECA</name>
<evidence type="ECO:0000313" key="3">
    <source>
        <dbReference type="Proteomes" id="UP001590951"/>
    </source>
</evidence>
<evidence type="ECO:0000313" key="2">
    <source>
        <dbReference type="EMBL" id="KAL2053088.1"/>
    </source>
</evidence>
<evidence type="ECO:0000256" key="1">
    <source>
        <dbReference type="SAM" id="MobiDB-lite"/>
    </source>
</evidence>
<organism evidence="2 3">
    <name type="scientific">Lepraria finkii</name>
    <dbReference type="NCBI Taxonomy" id="1340010"/>
    <lineage>
        <taxon>Eukaryota</taxon>
        <taxon>Fungi</taxon>
        <taxon>Dikarya</taxon>
        <taxon>Ascomycota</taxon>
        <taxon>Pezizomycotina</taxon>
        <taxon>Lecanoromycetes</taxon>
        <taxon>OSLEUM clade</taxon>
        <taxon>Lecanoromycetidae</taxon>
        <taxon>Lecanorales</taxon>
        <taxon>Lecanorineae</taxon>
        <taxon>Stereocaulaceae</taxon>
        <taxon>Lepraria</taxon>
    </lineage>
</organism>
<dbReference type="EMBL" id="JBHFEH010000023">
    <property type="protein sequence ID" value="KAL2053088.1"/>
    <property type="molecule type" value="Genomic_DNA"/>
</dbReference>
<comment type="caution">
    <text evidence="2">The sequence shown here is derived from an EMBL/GenBank/DDBJ whole genome shotgun (WGS) entry which is preliminary data.</text>
</comment>
<protein>
    <submittedName>
        <fullName evidence="2">Uncharacterized protein</fullName>
    </submittedName>
</protein>
<sequence>MDPMIYIDPAHMKLNQTLRAAQSDKFKDDNMVVIGNGEKSKVSSMFLRFRGGVSRKERIILRKLCRKTRTTFFSSFNVTCSTFTCVSELLLTNIPRSETWIIGPERAEQLLDAFAESSPKKTAEEAENPSSEQPVKATELDCSLKVHGRPYGLDFKKQAKQINDMAKALEKLGLGQEQSFYEVYKAAIKNTNSVIGEAMDRDFWHREIENHVGFDMDEEVNLDLLASQNGADMMKVLPKLNKYKCSGDLAVQCHSAWEDEEPIFNGPDLIPTPPGLTGNFEFITVIDEIQARLPLHLKRNGKIPASSYKRHILDIDEIVAPPHPPQGPSQSATLYLRQKDNDAAAATAVAASTEAPAGAQKKDHLSRAKISHHYQFLVFGMLSCKWLSPRVSCNENASILSRKAPLLQCTVQRAALQARLAGGIASDMELETHQSMAEATQDNQQPAISTNEQQKYLVTF</sequence>
<keyword evidence="3" id="KW-1185">Reference proteome</keyword>
<proteinExistence type="predicted"/>
<dbReference type="Proteomes" id="UP001590951">
    <property type="component" value="Unassembled WGS sequence"/>
</dbReference>
<accession>A0ABR4B6N4</accession>